<evidence type="ECO:0000313" key="1">
    <source>
        <dbReference type="EMBL" id="TYP82841.1"/>
    </source>
</evidence>
<reference evidence="1 2" key="1">
    <citation type="submission" date="2019-07" db="EMBL/GenBank/DDBJ databases">
        <title>Active sludge and wastewater microbial communities from Klosterneuburg, Austria.</title>
        <authorList>
            <person name="Wagner M."/>
        </authorList>
    </citation>
    <scope>NUCLEOTIDE SEQUENCE [LARGE SCALE GENOMIC DNA]</scope>
    <source>
        <strain evidence="1 2">Nm2</strain>
    </source>
</reference>
<comment type="caution">
    <text evidence="1">The sequence shown here is derived from an EMBL/GenBank/DDBJ whole genome shotgun (WGS) entry which is preliminary data.</text>
</comment>
<gene>
    <name evidence="1" type="ORF">BCL69_10442</name>
</gene>
<dbReference type="Proteomes" id="UP000324176">
    <property type="component" value="Unassembled WGS sequence"/>
</dbReference>
<protein>
    <submittedName>
        <fullName evidence="1">Uncharacterized protein</fullName>
    </submittedName>
</protein>
<evidence type="ECO:0000313" key="2">
    <source>
        <dbReference type="Proteomes" id="UP000324176"/>
    </source>
</evidence>
<proteinExistence type="predicted"/>
<dbReference type="EMBL" id="VNHT01000044">
    <property type="protein sequence ID" value="TYP82841.1"/>
    <property type="molecule type" value="Genomic_DNA"/>
</dbReference>
<sequence length="70" mass="7950">MNTNKPQEYLLKLYEKERASHPALRSAGNKIPFFLKPLDDYRSLCNPSLLAITLPGYFTYFSGLPARNTG</sequence>
<accession>A0A5D3YE41</accession>
<dbReference type="AlphaFoldDB" id="A0A5D3YE41"/>
<name>A0A5D3YE41_9PROT</name>
<organism evidence="1 2">
    <name type="scientific">Nitrosomonas communis</name>
    <dbReference type="NCBI Taxonomy" id="44574"/>
    <lineage>
        <taxon>Bacteria</taxon>
        <taxon>Pseudomonadati</taxon>
        <taxon>Pseudomonadota</taxon>
        <taxon>Betaproteobacteria</taxon>
        <taxon>Nitrosomonadales</taxon>
        <taxon>Nitrosomonadaceae</taxon>
        <taxon>Nitrosomonas</taxon>
    </lineage>
</organism>